<dbReference type="InterPro" id="IPR056071">
    <property type="entry name" value="DUF7654"/>
</dbReference>
<comment type="caution">
    <text evidence="5">The sequence shown here is derived from an EMBL/GenBank/DDBJ whole genome shotgun (WGS) entry which is preliminary data.</text>
</comment>
<protein>
    <recommendedName>
        <fullName evidence="7">Glycosyltransferase RgtA/B/C/D-like domain-containing protein</fullName>
    </recommendedName>
</protein>
<feature type="transmembrane region" description="Helical" evidence="1">
    <location>
        <begin position="604"/>
        <end position="625"/>
    </location>
</feature>
<keyword evidence="2" id="KW-0732">Signal</keyword>
<feature type="signal peptide" evidence="2">
    <location>
        <begin position="1"/>
        <end position="22"/>
    </location>
</feature>
<gene>
    <name evidence="5" type="ORF">PQR00_02515</name>
</gene>
<evidence type="ECO:0000313" key="5">
    <source>
        <dbReference type="EMBL" id="MFM0442448.1"/>
    </source>
</evidence>
<name>A0ABW9BWN5_9BURK</name>
<feature type="transmembrane region" description="Helical" evidence="1">
    <location>
        <begin position="640"/>
        <end position="656"/>
    </location>
</feature>
<dbReference type="Proteomes" id="UP001629288">
    <property type="component" value="Unassembled WGS sequence"/>
</dbReference>
<dbReference type="InterPro" id="IPR056074">
    <property type="entry name" value="DUF7657"/>
</dbReference>
<dbReference type="Pfam" id="PF24677">
    <property type="entry name" value="DUF7657"/>
    <property type="match status" value="1"/>
</dbReference>
<feature type="transmembrane region" description="Helical" evidence="1">
    <location>
        <begin position="575"/>
        <end position="592"/>
    </location>
</feature>
<dbReference type="RefSeq" id="WP_408127509.1">
    <property type="nucleotide sequence ID" value="NZ_JAQQDH010000001.1"/>
</dbReference>
<evidence type="ECO:0000313" key="6">
    <source>
        <dbReference type="Proteomes" id="UP001629288"/>
    </source>
</evidence>
<feature type="transmembrane region" description="Helical" evidence="1">
    <location>
        <begin position="310"/>
        <end position="330"/>
    </location>
</feature>
<feature type="transmembrane region" description="Helical" evidence="1">
    <location>
        <begin position="406"/>
        <end position="423"/>
    </location>
</feature>
<sequence length="829" mass="90718">MRKLLMLLLGALVCLQFNPAVAADRYSPLAARAFLDSVAVHPAADTLQLSGWAVSAEGKAELPRLHVFVGGQEIYSGQPQREPRADVAKASGHDEWVDAGWITTVPLPKDMPPGPHRLLVQVQFDDEQPLDSRASLPGNEFVDIPSPVRGIPVARSLVFLGAASLLISYLFAPSISCTLSRRIRMTVRPQTSLAAGVVVCFALFVASGVSGSSIHEMEGGALPIQGVKTIVLANTSRLIRSDEWLVLSAMAIGQARHNPPFPVVNSNLGPDGHNMLVVGMTSVPVLSVAALGRPATWGYFLLPLPQAMAWHWWFPVFACVLGLWACLRILFPGQWRIGFLLSFCFVLSPYVVAWSYWPAYVTMFAATAFATVVTLLKGGSRRLNPLLAMVVGVSVSGFALTLYPAWQVPLTYLFVLLLLAVVVRDRRSLRVSVGSFTWLLLGLLLAAIIVGCWWLEARDAVAAMVATVYPGQRSAVPGGDIGAWYLARGFTNFRTLYSDLSPVSNSSEVSSFLYFLLPALVGAIFNRSYTGSNKAIFFGILSFLVLVFWYQYFGFPIDLAKLTLWGRSVPTRADIAVGVAALMLLEVALVKNPVLTDRQRQPLVIERIGAAITALAWVAVVWSGMRHAPEPVASLMDRPHRVLMLLFIGWCSYALAARWSKTFLVSLLALLVFSTAMFNPWTLISTPSPQLTADRCVMGKGRTLVIGSQVPAMALMASGCQVLNGVYYYPQMSLWRALDPERQHANIYNRYQHLFFELGELRGSSSPVLTSPQSDVIRITIDPSGFDFSRLPISYVLVRSNAAMTLSSNRTLRVVASSGDGWTRFEVIH</sequence>
<feature type="transmembrane region" description="Helical" evidence="1">
    <location>
        <begin position="337"/>
        <end position="353"/>
    </location>
</feature>
<accession>A0ABW9BWN5</accession>
<reference evidence="5 6" key="1">
    <citation type="journal article" date="2024" name="Chem. Sci.">
        <title>Discovery of megapolipeptins by genome mining of a Burkholderiales bacteria collection.</title>
        <authorList>
            <person name="Paulo B.S."/>
            <person name="Recchia M.J.J."/>
            <person name="Lee S."/>
            <person name="Fergusson C.H."/>
            <person name="Romanowski S.B."/>
            <person name="Hernandez A."/>
            <person name="Krull N."/>
            <person name="Liu D.Y."/>
            <person name="Cavanagh H."/>
            <person name="Bos A."/>
            <person name="Gray C.A."/>
            <person name="Murphy B.T."/>
            <person name="Linington R.G."/>
            <person name="Eustaquio A.S."/>
        </authorList>
    </citation>
    <scope>NUCLEOTIDE SEQUENCE [LARGE SCALE GENOMIC DNA]</scope>
    <source>
        <strain evidence="5 6">RL17-379-BIB-C</strain>
    </source>
</reference>
<evidence type="ECO:0000259" key="4">
    <source>
        <dbReference type="Pfam" id="PF24677"/>
    </source>
</evidence>
<feature type="transmembrane region" description="Helical" evidence="1">
    <location>
        <begin position="511"/>
        <end position="529"/>
    </location>
</feature>
<proteinExistence type="predicted"/>
<evidence type="ECO:0000259" key="3">
    <source>
        <dbReference type="Pfam" id="PF24672"/>
    </source>
</evidence>
<evidence type="ECO:0000256" key="1">
    <source>
        <dbReference type="SAM" id="Phobius"/>
    </source>
</evidence>
<feature type="transmembrane region" description="Helical" evidence="1">
    <location>
        <begin position="663"/>
        <end position="684"/>
    </location>
</feature>
<keyword evidence="1" id="KW-0472">Membrane</keyword>
<feature type="transmembrane region" description="Helical" evidence="1">
    <location>
        <begin position="435"/>
        <end position="456"/>
    </location>
</feature>
<feature type="transmembrane region" description="Helical" evidence="1">
    <location>
        <begin position="153"/>
        <end position="172"/>
    </location>
</feature>
<organism evidence="5 6">
    <name type="scientific">Paraburkholderia strydomiana</name>
    <dbReference type="NCBI Taxonomy" id="1245417"/>
    <lineage>
        <taxon>Bacteria</taxon>
        <taxon>Pseudomonadati</taxon>
        <taxon>Pseudomonadota</taxon>
        <taxon>Betaproteobacteria</taxon>
        <taxon>Burkholderiales</taxon>
        <taxon>Burkholderiaceae</taxon>
        <taxon>Paraburkholderia</taxon>
    </lineage>
</organism>
<dbReference type="Pfam" id="PF24672">
    <property type="entry name" value="DUF7654"/>
    <property type="match status" value="1"/>
</dbReference>
<feature type="transmembrane region" description="Helical" evidence="1">
    <location>
        <begin position="536"/>
        <end position="555"/>
    </location>
</feature>
<dbReference type="EMBL" id="JAQQDH010000001">
    <property type="protein sequence ID" value="MFM0442448.1"/>
    <property type="molecule type" value="Genomic_DNA"/>
</dbReference>
<feature type="domain" description="DUF7657" evidence="4">
    <location>
        <begin position="197"/>
        <end position="587"/>
    </location>
</feature>
<evidence type="ECO:0000256" key="2">
    <source>
        <dbReference type="SAM" id="SignalP"/>
    </source>
</evidence>
<feature type="transmembrane region" description="Helical" evidence="1">
    <location>
        <begin position="383"/>
        <end position="400"/>
    </location>
</feature>
<feature type="transmembrane region" description="Helical" evidence="1">
    <location>
        <begin position="193"/>
        <end position="214"/>
    </location>
</feature>
<feature type="transmembrane region" description="Helical" evidence="1">
    <location>
        <begin position="704"/>
        <end position="729"/>
    </location>
</feature>
<keyword evidence="6" id="KW-1185">Reference proteome</keyword>
<keyword evidence="1" id="KW-0812">Transmembrane</keyword>
<feature type="domain" description="DUF7654" evidence="3">
    <location>
        <begin position="702"/>
        <end position="827"/>
    </location>
</feature>
<feature type="transmembrane region" description="Helical" evidence="1">
    <location>
        <begin position="359"/>
        <end position="376"/>
    </location>
</feature>
<feature type="chain" id="PRO_5046402790" description="Glycosyltransferase RgtA/B/C/D-like domain-containing protein" evidence="2">
    <location>
        <begin position="23"/>
        <end position="829"/>
    </location>
</feature>
<evidence type="ECO:0008006" key="7">
    <source>
        <dbReference type="Google" id="ProtNLM"/>
    </source>
</evidence>
<keyword evidence="1" id="KW-1133">Transmembrane helix</keyword>